<dbReference type="InterPro" id="IPR050618">
    <property type="entry name" value="Ubq-SigPath_Reg"/>
</dbReference>
<keyword evidence="5" id="KW-1185">Reference proteome</keyword>
<gene>
    <name evidence="4" type="ORF">EVG20_g9837</name>
</gene>
<dbReference type="SUPFAM" id="SSF49899">
    <property type="entry name" value="Concanavalin A-like lectins/glucanases"/>
    <property type="match status" value="1"/>
</dbReference>
<feature type="non-terminal residue" evidence="4">
    <location>
        <position position="706"/>
    </location>
</feature>
<dbReference type="InterPro" id="IPR001870">
    <property type="entry name" value="B30.2/SPRY"/>
</dbReference>
<protein>
    <recommendedName>
        <fullName evidence="6">B30.2/SPRY domain-containing protein</fullName>
    </recommendedName>
</protein>
<feature type="region of interest" description="Disordered" evidence="1">
    <location>
        <begin position="482"/>
        <end position="510"/>
    </location>
</feature>
<feature type="region of interest" description="Disordered" evidence="1">
    <location>
        <begin position="654"/>
        <end position="706"/>
    </location>
</feature>
<dbReference type="InterPro" id="IPR003877">
    <property type="entry name" value="SPRY_dom"/>
</dbReference>
<dbReference type="InterPro" id="IPR013320">
    <property type="entry name" value="ConA-like_dom_sf"/>
</dbReference>
<feature type="compositionally biased region" description="Pro residues" evidence="1">
    <location>
        <begin position="163"/>
        <end position="173"/>
    </location>
</feature>
<feature type="compositionally biased region" description="Low complexity" evidence="1">
    <location>
        <begin position="1"/>
        <end position="24"/>
    </location>
</feature>
<feature type="compositionally biased region" description="Low complexity" evidence="1">
    <location>
        <begin position="65"/>
        <end position="75"/>
    </location>
</feature>
<dbReference type="SMART" id="SM00668">
    <property type="entry name" value="CTLH"/>
    <property type="match status" value="1"/>
</dbReference>
<feature type="compositionally biased region" description="Low complexity" evidence="1">
    <location>
        <begin position="83"/>
        <end position="96"/>
    </location>
</feature>
<feature type="compositionally biased region" description="Low complexity" evidence="1">
    <location>
        <begin position="122"/>
        <end position="131"/>
    </location>
</feature>
<comment type="caution">
    <text evidence="4">The sequence shown here is derived from an EMBL/GenBank/DDBJ whole genome shotgun (WGS) entry which is preliminary data.</text>
</comment>
<dbReference type="PANTHER" id="PTHR12864">
    <property type="entry name" value="RAN BINDING PROTEIN 9-RELATED"/>
    <property type="match status" value="1"/>
</dbReference>
<feature type="region of interest" description="Disordered" evidence="1">
    <location>
        <begin position="1"/>
        <end position="175"/>
    </location>
</feature>
<evidence type="ECO:0000256" key="1">
    <source>
        <dbReference type="SAM" id="MobiDB-lite"/>
    </source>
</evidence>
<feature type="compositionally biased region" description="Pro residues" evidence="1">
    <location>
        <begin position="53"/>
        <end position="64"/>
    </location>
</feature>
<name>A0A4Y9XV43_9AGAM</name>
<feature type="compositionally biased region" description="Gly residues" evidence="1">
    <location>
        <begin position="657"/>
        <end position="667"/>
    </location>
</feature>
<dbReference type="PROSITE" id="PS50896">
    <property type="entry name" value="LISH"/>
    <property type="match status" value="1"/>
</dbReference>
<dbReference type="InterPro" id="IPR006595">
    <property type="entry name" value="CTLH_C"/>
</dbReference>
<dbReference type="OrthoDB" id="25503at2759"/>
<evidence type="ECO:0000259" key="2">
    <source>
        <dbReference type="PROSITE" id="PS50188"/>
    </source>
</evidence>
<dbReference type="Proteomes" id="UP000298327">
    <property type="component" value="Unassembled WGS sequence"/>
</dbReference>
<proteinExistence type="predicted"/>
<evidence type="ECO:0000313" key="4">
    <source>
        <dbReference type="EMBL" id="TFY54134.1"/>
    </source>
</evidence>
<feature type="domain" description="CTLH" evidence="3">
    <location>
        <begin position="592"/>
        <end position="650"/>
    </location>
</feature>
<organism evidence="4 5">
    <name type="scientific">Dentipellis fragilis</name>
    <dbReference type="NCBI Taxonomy" id="205917"/>
    <lineage>
        <taxon>Eukaryota</taxon>
        <taxon>Fungi</taxon>
        <taxon>Dikarya</taxon>
        <taxon>Basidiomycota</taxon>
        <taxon>Agaricomycotina</taxon>
        <taxon>Agaricomycetes</taxon>
        <taxon>Russulales</taxon>
        <taxon>Hericiaceae</taxon>
        <taxon>Dentipellis</taxon>
    </lineage>
</organism>
<dbReference type="InterPro" id="IPR006594">
    <property type="entry name" value="LisH"/>
</dbReference>
<dbReference type="STRING" id="205917.A0A4Y9XV43"/>
<dbReference type="PROSITE" id="PS50897">
    <property type="entry name" value="CTLH"/>
    <property type="match status" value="1"/>
</dbReference>
<feature type="domain" description="B30.2/SPRY" evidence="2">
    <location>
        <begin position="242"/>
        <end position="436"/>
    </location>
</feature>
<feature type="region of interest" description="Disordered" evidence="1">
    <location>
        <begin position="193"/>
        <end position="243"/>
    </location>
</feature>
<dbReference type="AlphaFoldDB" id="A0A4Y9XV43"/>
<dbReference type="EMBL" id="SEOQ01001063">
    <property type="protein sequence ID" value="TFY54134.1"/>
    <property type="molecule type" value="Genomic_DNA"/>
</dbReference>
<dbReference type="InterPro" id="IPR043136">
    <property type="entry name" value="B30.2/SPRY_sf"/>
</dbReference>
<sequence>MSGRPSRSSSIPIPRSSSNSLPSLDDVFAMPFSASPLPLPRPRLSSGVGVQDTPPPFSTSPPSRPTSRSYTSGPSFILPRRPSATAATNTNTTSTSPVLPRIIRGPTNSTNPSASWADVACSPSAPSTSPTRGRRPSAGAGVVRAPSMHRPPHIHGGSLTQPPVQPPPAPAPFALPSYLEHSALRHLLQTELPPHLPPSRYGAPPPTVWPYPAHRDITPATDSDDDSTASPPPQRASGTGAGRAALESVAMVGSCPVFRLPTRWSEQDRHIHLSVSADGRELTYNGAGFTGGSSNLDNAGMARTNHPIPPACGIYYYEVEILSKGQKAHVSVGFTTSNNHLNKLPGWEKGSWGYHGDDGCSFAAEKQGNPYGPTYGGGDIIGAGIDFTQHRAFFTKNGTLIGMVFNHIAEDVEVYPSVGLRHANEAVCVNFGHSPFRYDIDDHVQQQRDAVWTRIQRAPIDWRVLEPGRTTAPSTARAFCVFDSDSTDEPPAADKGKNRAGASGDVPEEGREEAGRLVLNYLIHHGYAKAAHAFEAQLARSRVRTSETGGAAASPALPVPPPLQPEHPGDVDSPMPDADAYAAPADASTDAALTERLAIVHAVQRGDIDNALEGARTRFPEALEREQGLVLLKLRCRKFVELVNEAAELKRRVQRAEGGGASGGAGAEDGAAMEVDDTSTPVPAPRLADTDVWARAGQNGGGGGVA</sequence>
<feature type="region of interest" description="Disordered" evidence="1">
    <location>
        <begin position="545"/>
        <end position="570"/>
    </location>
</feature>
<evidence type="ECO:0008006" key="6">
    <source>
        <dbReference type="Google" id="ProtNLM"/>
    </source>
</evidence>
<evidence type="ECO:0000313" key="5">
    <source>
        <dbReference type="Proteomes" id="UP000298327"/>
    </source>
</evidence>
<evidence type="ECO:0000259" key="3">
    <source>
        <dbReference type="PROSITE" id="PS50897"/>
    </source>
</evidence>
<dbReference type="PROSITE" id="PS50188">
    <property type="entry name" value="B302_SPRY"/>
    <property type="match status" value="1"/>
</dbReference>
<dbReference type="SMART" id="SM00449">
    <property type="entry name" value="SPRY"/>
    <property type="match status" value="1"/>
</dbReference>
<dbReference type="Gene3D" id="2.60.120.920">
    <property type="match status" value="1"/>
</dbReference>
<dbReference type="Pfam" id="PF00622">
    <property type="entry name" value="SPRY"/>
    <property type="match status" value="1"/>
</dbReference>
<accession>A0A4Y9XV43</accession>
<reference evidence="4 5" key="1">
    <citation type="submission" date="2019-02" db="EMBL/GenBank/DDBJ databases">
        <title>Genome sequencing of the rare red list fungi Dentipellis fragilis.</title>
        <authorList>
            <person name="Buettner E."/>
            <person name="Kellner H."/>
        </authorList>
    </citation>
    <scope>NUCLEOTIDE SEQUENCE [LARGE SCALE GENOMIC DNA]</scope>
    <source>
        <strain evidence="4 5">DSM 105465</strain>
    </source>
</reference>